<protein>
    <recommendedName>
        <fullName evidence="4">Lipoprotein</fullName>
    </recommendedName>
</protein>
<evidence type="ECO:0008006" key="4">
    <source>
        <dbReference type="Google" id="ProtNLM"/>
    </source>
</evidence>
<comment type="caution">
    <text evidence="2">The sequence shown here is derived from an EMBL/GenBank/DDBJ whole genome shotgun (WGS) entry which is preliminary data.</text>
</comment>
<dbReference type="AlphaFoldDB" id="A0ABD5U7G6"/>
<dbReference type="RefSeq" id="WP_304447981.1">
    <property type="nucleotide sequence ID" value="NZ_JARRAH010000001.1"/>
</dbReference>
<dbReference type="PROSITE" id="PS51257">
    <property type="entry name" value="PROKAR_LIPOPROTEIN"/>
    <property type="match status" value="1"/>
</dbReference>
<reference evidence="2 3" key="1">
    <citation type="journal article" date="2019" name="Int. J. Syst. Evol. Microbiol.">
        <title>The Global Catalogue of Microorganisms (GCM) 10K type strain sequencing project: providing services to taxonomists for standard genome sequencing and annotation.</title>
        <authorList>
            <consortium name="The Broad Institute Genomics Platform"/>
            <consortium name="The Broad Institute Genome Sequencing Center for Infectious Disease"/>
            <person name="Wu L."/>
            <person name="Ma J."/>
        </authorList>
    </citation>
    <scope>NUCLEOTIDE SEQUENCE [LARGE SCALE GENOMIC DNA]</scope>
    <source>
        <strain evidence="2 3">PSRA2</strain>
    </source>
</reference>
<keyword evidence="3" id="KW-1185">Reference proteome</keyword>
<organism evidence="2 3">
    <name type="scientific">Halomarina ordinaria</name>
    <dbReference type="NCBI Taxonomy" id="3033939"/>
    <lineage>
        <taxon>Archaea</taxon>
        <taxon>Methanobacteriati</taxon>
        <taxon>Methanobacteriota</taxon>
        <taxon>Stenosarchaea group</taxon>
        <taxon>Halobacteria</taxon>
        <taxon>Halobacteriales</taxon>
        <taxon>Natronomonadaceae</taxon>
        <taxon>Halomarina</taxon>
    </lineage>
</organism>
<gene>
    <name evidence="2" type="ORF">ACFQHK_07210</name>
</gene>
<proteinExistence type="predicted"/>
<evidence type="ECO:0000313" key="3">
    <source>
        <dbReference type="Proteomes" id="UP001596406"/>
    </source>
</evidence>
<accession>A0ABD5U7G6</accession>
<evidence type="ECO:0000256" key="1">
    <source>
        <dbReference type="SAM" id="MobiDB-lite"/>
    </source>
</evidence>
<dbReference type="Proteomes" id="UP001596406">
    <property type="component" value="Unassembled WGS sequence"/>
</dbReference>
<evidence type="ECO:0000313" key="2">
    <source>
        <dbReference type="EMBL" id="MFC6836294.1"/>
    </source>
</evidence>
<sequence>MKRRALLRHLAVGGTLAAAGCLESVSLAADRPEASDVFESYRFEESDLVVRFRDDVDVRSAALYDSSTDEEHETVDRPRGPVRFPVVFPDRPETYVSGTLHVRAETADGQVDRRIPGTVHGHVDGVEVRPDGRARFAVENQGDAPLLVRFVAIHGEDVPNPTVDPQADSFDRSSFDPGPGVVGVGRNRPLSPSRTDLVVPSGETAPFETTYAPFAFPGGTEAAACEGAERTAEVAVVHASGGSAAYTLPFRLAGDPTRLDGRTAAVCDGPDDTEDAR</sequence>
<dbReference type="EMBL" id="JBHSXM010000001">
    <property type="protein sequence ID" value="MFC6836294.1"/>
    <property type="molecule type" value="Genomic_DNA"/>
</dbReference>
<feature type="region of interest" description="Disordered" evidence="1">
    <location>
        <begin position="172"/>
        <end position="201"/>
    </location>
</feature>
<name>A0ABD5U7G6_9EURY</name>